<evidence type="ECO:0000256" key="4">
    <source>
        <dbReference type="ARBA" id="ARBA00022898"/>
    </source>
</evidence>
<dbReference type="KEGG" id="anr:Ana3638_09050"/>
<organism evidence="8 9">
    <name type="scientific">Anaerocolumna sedimenticola</name>
    <dbReference type="NCBI Taxonomy" id="2696063"/>
    <lineage>
        <taxon>Bacteria</taxon>
        <taxon>Bacillati</taxon>
        <taxon>Bacillota</taxon>
        <taxon>Clostridia</taxon>
        <taxon>Lachnospirales</taxon>
        <taxon>Lachnospiraceae</taxon>
        <taxon>Anaerocolumna</taxon>
    </lineage>
</organism>
<dbReference type="Gene3D" id="3.40.640.10">
    <property type="entry name" value="Type I PLP-dependent aspartate aminotransferase-like (Major domain)"/>
    <property type="match status" value="1"/>
</dbReference>
<evidence type="ECO:0000313" key="9">
    <source>
        <dbReference type="Proteomes" id="UP000464314"/>
    </source>
</evidence>
<reference evidence="8 9" key="1">
    <citation type="submission" date="2020-01" db="EMBL/GenBank/DDBJ databases">
        <title>Genome analysis of Anaerocolumna sp. CBA3638.</title>
        <authorList>
            <person name="Kim J."/>
            <person name="Roh S.W."/>
        </authorList>
    </citation>
    <scope>NUCLEOTIDE SEQUENCE [LARGE SCALE GENOMIC DNA]</scope>
    <source>
        <strain evidence="8 9">CBA3638</strain>
    </source>
</reference>
<evidence type="ECO:0000256" key="6">
    <source>
        <dbReference type="PIRSR" id="PIRSR602129-50"/>
    </source>
</evidence>
<evidence type="ECO:0000256" key="2">
    <source>
        <dbReference type="ARBA" id="ARBA00009533"/>
    </source>
</evidence>
<dbReference type="InterPro" id="IPR015424">
    <property type="entry name" value="PyrdxlP-dep_Trfase"/>
</dbReference>
<dbReference type="SUPFAM" id="SSF53383">
    <property type="entry name" value="PLP-dependent transferases"/>
    <property type="match status" value="1"/>
</dbReference>
<evidence type="ECO:0000256" key="7">
    <source>
        <dbReference type="RuleBase" id="RU000382"/>
    </source>
</evidence>
<name>A0A6P1TM17_9FIRM</name>
<dbReference type="PROSITE" id="PS00392">
    <property type="entry name" value="DDC_GAD_HDC_YDC"/>
    <property type="match status" value="1"/>
</dbReference>
<dbReference type="InterPro" id="IPR021115">
    <property type="entry name" value="Pyridoxal-P_BS"/>
</dbReference>
<dbReference type="GO" id="GO:0004058">
    <property type="term" value="F:aromatic-L-amino-acid decarboxylase activity"/>
    <property type="evidence" value="ECO:0007669"/>
    <property type="project" value="UniProtKB-ARBA"/>
</dbReference>
<dbReference type="RefSeq" id="WP_161837724.1">
    <property type="nucleotide sequence ID" value="NZ_CP048000.1"/>
</dbReference>
<evidence type="ECO:0000256" key="5">
    <source>
        <dbReference type="ARBA" id="ARBA00023239"/>
    </source>
</evidence>
<dbReference type="Pfam" id="PF00282">
    <property type="entry name" value="Pyridoxal_deC"/>
    <property type="match status" value="1"/>
</dbReference>
<dbReference type="PANTHER" id="PTHR46101:SF18">
    <property type="entry name" value="HISTIDINE DECARBOXYLASE"/>
    <property type="match status" value="1"/>
</dbReference>
<evidence type="ECO:0000313" key="8">
    <source>
        <dbReference type="EMBL" id="QHQ60896.1"/>
    </source>
</evidence>
<dbReference type="GO" id="GO:0019752">
    <property type="term" value="P:carboxylic acid metabolic process"/>
    <property type="evidence" value="ECO:0007669"/>
    <property type="project" value="InterPro"/>
</dbReference>
<comment type="similarity">
    <text evidence="2 7">Belongs to the group II decarboxylase family.</text>
</comment>
<dbReference type="GO" id="GO:0030170">
    <property type="term" value="F:pyridoxal phosphate binding"/>
    <property type="evidence" value="ECO:0007669"/>
    <property type="project" value="InterPro"/>
</dbReference>
<dbReference type="PANTHER" id="PTHR46101">
    <property type="match status" value="1"/>
</dbReference>
<gene>
    <name evidence="8" type="ORF">Ana3638_09050</name>
</gene>
<keyword evidence="3" id="KW-0210">Decarboxylase</keyword>
<keyword evidence="9" id="KW-1185">Reference proteome</keyword>
<dbReference type="InterPro" id="IPR051151">
    <property type="entry name" value="Group_II_Decarboxylase"/>
</dbReference>
<evidence type="ECO:0000256" key="3">
    <source>
        <dbReference type="ARBA" id="ARBA00022793"/>
    </source>
</evidence>
<keyword evidence="4 6" id="KW-0663">Pyridoxal phosphate</keyword>
<dbReference type="EMBL" id="CP048000">
    <property type="protein sequence ID" value="QHQ60896.1"/>
    <property type="molecule type" value="Genomic_DNA"/>
</dbReference>
<proteinExistence type="inferred from homology"/>
<protein>
    <submittedName>
        <fullName evidence="8">Histidine decarboxylase</fullName>
    </submittedName>
</protein>
<evidence type="ECO:0000256" key="1">
    <source>
        <dbReference type="ARBA" id="ARBA00001933"/>
    </source>
</evidence>
<dbReference type="InterPro" id="IPR002129">
    <property type="entry name" value="PyrdxlP-dep_de-COase"/>
</dbReference>
<accession>A0A6P1TM17</accession>
<sequence>MAEPNYQVTAAAKDPGDVYPKVPGIDYNDFKLSSERMPQEQRNRALEQLYRYESVQKENFMGYQSNQKLDFKDDLSTYLNYHINNIGDPFVSGNDTLNTKFVERAVLDYFAALWNAQWPHEYTPDSPDKTWRDSYWGYIVSMGCTEGNIYGLWNARDYLAGKFILEDPDVWEKARLASLNGRRAAVEPRLIYYQAKAPEDAPNKYTPIAFYSQDTHYSIIKAMRVLDIVTFNEEGSGKFDCPLIYPDDYPPGYSVHYLDKNGWPLEVPSDQDGCIYIPALKKLAEAFLKRGYPIIVNFNYGTTFKGAYDNVAGAISEIVPILKQYGFYEREVEYDPAHKKSDIRTGFWFHVDGALGAAYMPFLEMAEKSKDFPVFDFRIKELQSIAMSGHKWIGAPWPCGIYMTKVKYQLLPPDNPMYIGSPDSTFAGSRNGLSPLVLWDYLSKHSYQDLINKVMYTKNLAEYALKRLKELEKHLGKDLWVEYSPRSLALRFKQPNASITFKYSLSEEILYVNNEKRAYCHIYMMESVTPKLIDDLITDLEAPDAFLDQPDEEIAYRKEIVAPDAKRGIFIPQNGRGFK</sequence>
<feature type="modified residue" description="N6-(pyridoxal phosphate)lysine" evidence="6">
    <location>
        <position position="391"/>
    </location>
</feature>
<dbReference type="AlphaFoldDB" id="A0A6P1TM17"/>
<dbReference type="Proteomes" id="UP000464314">
    <property type="component" value="Chromosome"/>
</dbReference>
<comment type="cofactor">
    <cofactor evidence="1 6 7">
        <name>pyridoxal 5'-phosphate</name>
        <dbReference type="ChEBI" id="CHEBI:597326"/>
    </cofactor>
</comment>
<keyword evidence="5 7" id="KW-0456">Lyase</keyword>
<dbReference type="InterPro" id="IPR015421">
    <property type="entry name" value="PyrdxlP-dep_Trfase_major"/>
</dbReference>